<evidence type="ECO:0000256" key="1">
    <source>
        <dbReference type="SAM" id="MobiDB-lite"/>
    </source>
</evidence>
<name>A0A423W8Y7_CYTCH</name>
<sequence length="112" mass="12550">MPLTPSRSAEDSTKTKYTGEKDTQNARFPCHRKLEPENQGQRNGKGVEIGQDIDDALGHVQLKHRLPAPRFYTCADPRHAAWDAKGEPYGQTYHVEHCNEDNAHPDEDPSAA</sequence>
<evidence type="ECO:0000313" key="3">
    <source>
        <dbReference type="Proteomes" id="UP000284375"/>
    </source>
</evidence>
<feature type="compositionally biased region" description="Basic and acidic residues" evidence="1">
    <location>
        <begin position="8"/>
        <end position="24"/>
    </location>
</feature>
<keyword evidence="3" id="KW-1185">Reference proteome</keyword>
<comment type="caution">
    <text evidence="2">The sequence shown here is derived from an EMBL/GenBank/DDBJ whole genome shotgun (WGS) entry which is preliminary data.</text>
</comment>
<dbReference type="Proteomes" id="UP000284375">
    <property type="component" value="Unassembled WGS sequence"/>
</dbReference>
<dbReference type="EMBL" id="LJZO01000010">
    <property type="protein sequence ID" value="ROV99767.1"/>
    <property type="molecule type" value="Genomic_DNA"/>
</dbReference>
<dbReference type="AlphaFoldDB" id="A0A423W8Y7"/>
<gene>
    <name evidence="2" type="ORF">VSDG_03096</name>
</gene>
<feature type="region of interest" description="Disordered" evidence="1">
    <location>
        <begin position="1"/>
        <end position="47"/>
    </location>
</feature>
<accession>A0A423W8Y7</accession>
<reference evidence="2 3" key="1">
    <citation type="submission" date="2015-09" db="EMBL/GenBank/DDBJ databases">
        <title>Host preference determinants of Valsa canker pathogens revealed by comparative genomics.</title>
        <authorList>
            <person name="Yin Z."/>
            <person name="Huang L."/>
        </authorList>
    </citation>
    <scope>NUCLEOTIDE SEQUENCE [LARGE SCALE GENOMIC DNA]</scope>
    <source>
        <strain evidence="2 3">YSFL</strain>
    </source>
</reference>
<protein>
    <submittedName>
        <fullName evidence="2">Uncharacterized protein</fullName>
    </submittedName>
</protein>
<evidence type="ECO:0000313" key="2">
    <source>
        <dbReference type="EMBL" id="ROV99767.1"/>
    </source>
</evidence>
<organism evidence="2 3">
    <name type="scientific">Cytospora chrysosperma</name>
    <name type="common">Cytospora canker fungus</name>
    <name type="synonym">Sphaeria chrysosperma</name>
    <dbReference type="NCBI Taxonomy" id="252740"/>
    <lineage>
        <taxon>Eukaryota</taxon>
        <taxon>Fungi</taxon>
        <taxon>Dikarya</taxon>
        <taxon>Ascomycota</taxon>
        <taxon>Pezizomycotina</taxon>
        <taxon>Sordariomycetes</taxon>
        <taxon>Sordariomycetidae</taxon>
        <taxon>Diaporthales</taxon>
        <taxon>Cytosporaceae</taxon>
        <taxon>Cytospora</taxon>
    </lineage>
</organism>
<proteinExistence type="predicted"/>